<dbReference type="EMBL" id="JAEPRB010000087">
    <property type="protein sequence ID" value="KAG2222294.1"/>
    <property type="molecule type" value="Genomic_DNA"/>
</dbReference>
<evidence type="ECO:0000313" key="6">
    <source>
        <dbReference type="EMBL" id="KAG2222294.1"/>
    </source>
</evidence>
<evidence type="ECO:0000259" key="5">
    <source>
        <dbReference type="SMART" id="SM00847"/>
    </source>
</evidence>
<keyword evidence="4" id="KW-0067">ATP-binding</keyword>
<dbReference type="Pfam" id="PF21010">
    <property type="entry name" value="HA2_C"/>
    <property type="match status" value="1"/>
</dbReference>
<dbReference type="Gene3D" id="1.20.120.1080">
    <property type="match status" value="1"/>
</dbReference>
<dbReference type="OrthoDB" id="5600252at2759"/>
<dbReference type="AlphaFoldDB" id="A0A8H7VPJ4"/>
<dbReference type="PANTHER" id="PTHR18934">
    <property type="entry name" value="ATP-DEPENDENT RNA HELICASE"/>
    <property type="match status" value="1"/>
</dbReference>
<organism evidence="6 7">
    <name type="scientific">Circinella minor</name>
    <dbReference type="NCBI Taxonomy" id="1195481"/>
    <lineage>
        <taxon>Eukaryota</taxon>
        <taxon>Fungi</taxon>
        <taxon>Fungi incertae sedis</taxon>
        <taxon>Mucoromycota</taxon>
        <taxon>Mucoromycotina</taxon>
        <taxon>Mucoromycetes</taxon>
        <taxon>Mucorales</taxon>
        <taxon>Lichtheimiaceae</taxon>
        <taxon>Circinella</taxon>
    </lineage>
</organism>
<dbReference type="GO" id="GO:0003723">
    <property type="term" value="F:RNA binding"/>
    <property type="evidence" value="ECO:0007669"/>
    <property type="project" value="TreeGrafter"/>
</dbReference>
<protein>
    <recommendedName>
        <fullName evidence="5">Helicase-associated domain-containing protein</fullName>
    </recommendedName>
</protein>
<keyword evidence="2" id="KW-0378">Hydrolase</keyword>
<dbReference type="GO" id="GO:0004386">
    <property type="term" value="F:helicase activity"/>
    <property type="evidence" value="ECO:0007669"/>
    <property type="project" value="UniProtKB-KW"/>
</dbReference>
<keyword evidence="1" id="KW-0547">Nucleotide-binding</keyword>
<evidence type="ECO:0000256" key="4">
    <source>
        <dbReference type="ARBA" id="ARBA00022840"/>
    </source>
</evidence>
<dbReference type="Pfam" id="PF26026">
    <property type="entry name" value="RNA_hel_CTD"/>
    <property type="match status" value="1"/>
</dbReference>
<evidence type="ECO:0000256" key="2">
    <source>
        <dbReference type="ARBA" id="ARBA00022801"/>
    </source>
</evidence>
<evidence type="ECO:0000313" key="7">
    <source>
        <dbReference type="Proteomes" id="UP000646827"/>
    </source>
</evidence>
<dbReference type="SUPFAM" id="SSF52540">
    <property type="entry name" value="P-loop containing nucleoside triphosphate hydrolases"/>
    <property type="match status" value="1"/>
</dbReference>
<keyword evidence="7" id="KW-1185">Reference proteome</keyword>
<dbReference type="GO" id="GO:0016787">
    <property type="term" value="F:hydrolase activity"/>
    <property type="evidence" value="ECO:0007669"/>
    <property type="project" value="UniProtKB-KW"/>
</dbReference>
<evidence type="ECO:0000256" key="3">
    <source>
        <dbReference type="ARBA" id="ARBA00022806"/>
    </source>
</evidence>
<sequence>MADYETPEIMRLPLEELCLRIKVCDLGPIKGVLDSAIDAPSSDLVDNAIQTLKEVQALSIDDSQTLTSLGAHLANLPVDVHIGKMILFGALFRCLDPVLTIAAALSFKSPFVRPFGKETEADVARAKFRYADSDFWTIFRAYDTWRAQLQKLLQQKSGWRRKIRDFCQKNYLSHDNLEMIEDMKRQYLGLLVSIGFVKMDDDTSDLVEKYEMKRQTKWCKVPQAYNVYARSVPVVNAAIMAGLYPKLAERDNEVFYNNKLSGMKIHPSSMLFGRQRMLSSDFLVYNTVVMNGEQIYLWEATTIDPVAVMLLAADLEIKHKQRRVILDGWMKFDCFARSAALLKFLRTELNNWLTAKMHQPELDLTNYSEEIMDIMVKTLESQVD</sequence>
<evidence type="ECO:0000256" key="1">
    <source>
        <dbReference type="ARBA" id="ARBA00022741"/>
    </source>
</evidence>
<dbReference type="InterPro" id="IPR027417">
    <property type="entry name" value="P-loop_NTPase"/>
</dbReference>
<keyword evidence="3" id="KW-0347">Helicase</keyword>
<dbReference type="GO" id="GO:0005524">
    <property type="term" value="F:ATP binding"/>
    <property type="evidence" value="ECO:0007669"/>
    <property type="project" value="UniProtKB-KW"/>
</dbReference>
<dbReference type="InterPro" id="IPR007502">
    <property type="entry name" value="Helicase-assoc_dom"/>
</dbReference>
<dbReference type="Proteomes" id="UP000646827">
    <property type="component" value="Unassembled WGS sequence"/>
</dbReference>
<proteinExistence type="predicted"/>
<reference evidence="6 7" key="1">
    <citation type="submission" date="2020-12" db="EMBL/GenBank/DDBJ databases">
        <title>Metabolic potential, ecology and presence of endohyphal bacteria is reflected in genomic diversity of Mucoromycotina.</title>
        <authorList>
            <person name="Muszewska A."/>
            <person name="Okrasinska A."/>
            <person name="Steczkiewicz K."/>
            <person name="Drgas O."/>
            <person name="Orlowska M."/>
            <person name="Perlinska-Lenart U."/>
            <person name="Aleksandrzak-Piekarczyk T."/>
            <person name="Szatraj K."/>
            <person name="Zielenkiewicz U."/>
            <person name="Pilsyk S."/>
            <person name="Malc E."/>
            <person name="Mieczkowski P."/>
            <person name="Kruszewska J.S."/>
            <person name="Biernat P."/>
            <person name="Pawlowska J."/>
        </authorList>
    </citation>
    <scope>NUCLEOTIDE SEQUENCE [LARGE SCALE GENOMIC DNA]</scope>
    <source>
        <strain evidence="6 7">CBS 142.35</strain>
    </source>
</reference>
<dbReference type="InterPro" id="IPR011709">
    <property type="entry name" value="DEAD-box_helicase_OB_fold"/>
</dbReference>
<dbReference type="SMART" id="SM00847">
    <property type="entry name" value="HA2"/>
    <property type="match status" value="1"/>
</dbReference>
<feature type="domain" description="Helicase-associated" evidence="5">
    <location>
        <begin position="47"/>
        <end position="139"/>
    </location>
</feature>
<dbReference type="FunFam" id="1.20.120.1080:FF:000002">
    <property type="entry name" value="Putative ATP-dependent RNA helicase DHX36"/>
    <property type="match status" value="1"/>
</dbReference>
<comment type="caution">
    <text evidence="6">The sequence shown here is derived from an EMBL/GenBank/DDBJ whole genome shotgun (WGS) entry which is preliminary data.</text>
</comment>
<gene>
    <name evidence="6" type="ORF">INT45_006973</name>
</gene>
<name>A0A8H7VPJ4_9FUNG</name>
<dbReference type="InterPro" id="IPR059023">
    <property type="entry name" value="RNA_hel_CTD"/>
</dbReference>
<accession>A0A8H7VPJ4</accession>
<dbReference type="Pfam" id="PF07717">
    <property type="entry name" value="OB_NTP_bind"/>
    <property type="match status" value="1"/>
</dbReference>
<dbReference type="PANTHER" id="PTHR18934:SF145">
    <property type="entry name" value="ATP-DEPENDENT RNA HELICASE DHX57-RELATED"/>
    <property type="match status" value="1"/>
</dbReference>